<dbReference type="RefSeq" id="WP_048041561.1">
    <property type="nucleotide sequence ID" value="NZ_CP009509.1"/>
</dbReference>
<evidence type="ECO:0000256" key="1">
    <source>
        <dbReference type="ARBA" id="ARBA00022553"/>
    </source>
</evidence>
<sequence length="115" mass="13315">MRSPLLYLSEMLNASRNINDFVQSMEKETFLKDEKTKSAVTHQLLILGEASKAVPVDVKLRAPNLDWKGMAGMRDRLIHAYFNVDYDLVWDTAKNRVPMVERELEKLIEELSFSN</sequence>
<evidence type="ECO:0000256" key="5">
    <source>
        <dbReference type="ARBA" id="ARBA00022801"/>
    </source>
</evidence>
<keyword evidence="2" id="KW-1277">Toxin-antitoxin system</keyword>
<organism evidence="7 8">
    <name type="scientific">Methanosarcina mazei WWM610</name>
    <dbReference type="NCBI Taxonomy" id="1434117"/>
    <lineage>
        <taxon>Archaea</taxon>
        <taxon>Methanobacteriati</taxon>
        <taxon>Methanobacteriota</taxon>
        <taxon>Stenosarchaea group</taxon>
        <taxon>Methanomicrobia</taxon>
        <taxon>Methanosarcinales</taxon>
        <taxon>Methanosarcinaceae</taxon>
        <taxon>Methanosarcina</taxon>
    </lineage>
</organism>
<dbReference type="Gene3D" id="1.20.120.580">
    <property type="entry name" value="bsu32300-like"/>
    <property type="match status" value="1"/>
</dbReference>
<dbReference type="GO" id="GO:0110001">
    <property type="term" value="C:toxin-antitoxin complex"/>
    <property type="evidence" value="ECO:0007669"/>
    <property type="project" value="InterPro"/>
</dbReference>
<dbReference type="Proteomes" id="UP000033058">
    <property type="component" value="Chromosome"/>
</dbReference>
<dbReference type="InterPro" id="IPR037038">
    <property type="entry name" value="HepT-like_sf"/>
</dbReference>
<dbReference type="InterPro" id="IPR008201">
    <property type="entry name" value="HepT-like"/>
</dbReference>
<dbReference type="EMBL" id="CP009509">
    <property type="protein sequence ID" value="AKB40082.1"/>
    <property type="molecule type" value="Genomic_DNA"/>
</dbReference>
<dbReference type="GeneID" id="24850762"/>
<dbReference type="PANTHER" id="PTHR34139">
    <property type="entry name" value="UPF0331 PROTEIN MJ0127"/>
    <property type="match status" value="1"/>
</dbReference>
<dbReference type="InterPro" id="IPR051813">
    <property type="entry name" value="HepT_RNase_toxin"/>
</dbReference>
<evidence type="ECO:0000256" key="6">
    <source>
        <dbReference type="ARBA" id="ARBA00024207"/>
    </source>
</evidence>
<keyword evidence="4" id="KW-0547">Nucleotide-binding</keyword>
<dbReference type="PATRIC" id="fig|1434117.4.peg.1377"/>
<accession>A0A0E3PWF8</accession>
<dbReference type="GO" id="GO:0000166">
    <property type="term" value="F:nucleotide binding"/>
    <property type="evidence" value="ECO:0007669"/>
    <property type="project" value="UniProtKB-KW"/>
</dbReference>
<keyword evidence="1" id="KW-0597">Phosphoprotein</keyword>
<dbReference type="HOGENOM" id="CLU_142825_3_3_2"/>
<dbReference type="Pfam" id="PF01934">
    <property type="entry name" value="HepT-like"/>
    <property type="match status" value="1"/>
</dbReference>
<evidence type="ECO:0000256" key="4">
    <source>
        <dbReference type="ARBA" id="ARBA00022741"/>
    </source>
</evidence>
<dbReference type="GO" id="GO:0016787">
    <property type="term" value="F:hydrolase activity"/>
    <property type="evidence" value="ECO:0007669"/>
    <property type="project" value="UniProtKB-KW"/>
</dbReference>
<reference evidence="7 8" key="1">
    <citation type="submission" date="2014-07" db="EMBL/GenBank/DDBJ databases">
        <title>Methanogenic archaea and the global carbon cycle.</title>
        <authorList>
            <person name="Henriksen J.R."/>
            <person name="Luke J."/>
            <person name="Reinhart S."/>
            <person name="Benedict M.N."/>
            <person name="Youngblut N.D."/>
            <person name="Metcalf M.E."/>
            <person name="Whitaker R.J."/>
            <person name="Metcalf W.W."/>
        </authorList>
    </citation>
    <scope>NUCLEOTIDE SEQUENCE [LARGE SCALE GENOMIC DNA]</scope>
    <source>
        <strain evidence="7 8">WWM610</strain>
    </source>
</reference>
<protein>
    <recommendedName>
        <fullName evidence="9">Nucleotidyltransferase</fullName>
    </recommendedName>
</protein>
<comment type="similarity">
    <text evidence="6">Belongs to the HepT RNase toxin family.</text>
</comment>
<dbReference type="GO" id="GO:0004540">
    <property type="term" value="F:RNA nuclease activity"/>
    <property type="evidence" value="ECO:0007669"/>
    <property type="project" value="InterPro"/>
</dbReference>
<evidence type="ECO:0000256" key="2">
    <source>
        <dbReference type="ARBA" id="ARBA00022649"/>
    </source>
</evidence>
<name>A0A0E3PWF8_METMZ</name>
<dbReference type="PANTHER" id="PTHR34139:SF1">
    <property type="entry name" value="RNASE MJ1380-RELATED"/>
    <property type="match status" value="1"/>
</dbReference>
<evidence type="ECO:0000256" key="3">
    <source>
        <dbReference type="ARBA" id="ARBA00022722"/>
    </source>
</evidence>
<evidence type="ECO:0000313" key="7">
    <source>
        <dbReference type="EMBL" id="AKB40082.1"/>
    </source>
</evidence>
<keyword evidence="3" id="KW-0540">Nuclease</keyword>
<keyword evidence="5" id="KW-0378">Hydrolase</keyword>
<dbReference type="AlphaFoldDB" id="A0A0E3PWF8"/>
<gene>
    <name evidence="7" type="ORF">MSMAW_1091</name>
</gene>
<proteinExistence type="inferred from homology"/>
<evidence type="ECO:0008006" key="9">
    <source>
        <dbReference type="Google" id="ProtNLM"/>
    </source>
</evidence>
<evidence type="ECO:0000313" key="8">
    <source>
        <dbReference type="Proteomes" id="UP000033058"/>
    </source>
</evidence>